<dbReference type="NCBIfam" id="TIGR02271">
    <property type="entry name" value="YsnF/AvaK domain"/>
    <property type="match status" value="1"/>
</dbReference>
<dbReference type="InterPro" id="IPR019060">
    <property type="entry name" value="DUF2382"/>
</dbReference>
<dbReference type="Pfam" id="PF09557">
    <property type="entry name" value="DUF2382"/>
    <property type="match status" value="1"/>
</dbReference>
<dbReference type="EMBL" id="ACJM01000002">
    <property type="protein sequence ID" value="EEG78652.1"/>
    <property type="molecule type" value="Genomic_DNA"/>
</dbReference>
<dbReference type="AlphaFoldDB" id="C0GDD1"/>
<accession>C0GDD1</accession>
<feature type="compositionally biased region" description="Basic and acidic residues" evidence="1">
    <location>
        <begin position="108"/>
        <end position="128"/>
    </location>
</feature>
<keyword evidence="4" id="KW-1185">Reference proteome</keyword>
<sequence>MKKKKEFDKEKHKHKEEFAEDAKLTLHEERMDIDKDRVKSGEVNLHKDVIEEYKAVDVPVSREEVIIERRALNEQSDTPIGEEETYHIQTNRDEIDVDKHTMVTGQVEAHKQSVEGSRQVDKKLKREEADIDAEGEPRLKKKDKYRH</sequence>
<dbReference type="PANTHER" id="PTHR38463:SF1">
    <property type="entry name" value="STRESS RESPONSE PROTEIN YSNF"/>
    <property type="match status" value="1"/>
</dbReference>
<evidence type="ECO:0000313" key="3">
    <source>
        <dbReference type="EMBL" id="EEG78652.1"/>
    </source>
</evidence>
<dbReference type="Proteomes" id="UP000006443">
    <property type="component" value="Unassembled WGS sequence"/>
</dbReference>
<dbReference type="STRING" id="555088.DealDRAFT_0582"/>
<feature type="region of interest" description="Disordered" evidence="1">
    <location>
        <begin position="106"/>
        <end position="147"/>
    </location>
</feature>
<reference evidence="3 4" key="1">
    <citation type="submission" date="2009-02" db="EMBL/GenBank/DDBJ databases">
        <title>Sequencing of the draft genome and assembly of Dethiobacter alkaliphilus AHT 1.</title>
        <authorList>
            <consortium name="US DOE Joint Genome Institute (JGI-PGF)"/>
            <person name="Lucas S."/>
            <person name="Copeland A."/>
            <person name="Lapidus A."/>
            <person name="Glavina del Rio T."/>
            <person name="Dalin E."/>
            <person name="Tice H."/>
            <person name="Bruce D."/>
            <person name="Goodwin L."/>
            <person name="Pitluck S."/>
            <person name="Larimer F."/>
            <person name="Land M.L."/>
            <person name="Hauser L."/>
            <person name="Muyzer G."/>
        </authorList>
    </citation>
    <scope>NUCLEOTIDE SEQUENCE [LARGE SCALE GENOMIC DNA]</scope>
    <source>
        <strain evidence="3 4">AHT 1</strain>
    </source>
</reference>
<feature type="domain" description="DUF2382" evidence="2">
    <location>
        <begin position="24"/>
        <end position="131"/>
    </location>
</feature>
<evidence type="ECO:0000313" key="4">
    <source>
        <dbReference type="Proteomes" id="UP000006443"/>
    </source>
</evidence>
<name>C0GDD1_DETAL</name>
<evidence type="ECO:0000256" key="1">
    <source>
        <dbReference type="SAM" id="MobiDB-lite"/>
    </source>
</evidence>
<dbReference type="PANTHER" id="PTHR38463">
    <property type="entry name" value="STRESS RESPONSE PROTEIN YSNF"/>
    <property type="match status" value="1"/>
</dbReference>
<dbReference type="RefSeq" id="WP_008514698.1">
    <property type="nucleotide sequence ID" value="NZ_ACJM01000002.1"/>
</dbReference>
<proteinExistence type="predicted"/>
<comment type="caution">
    <text evidence="3">The sequence shown here is derived from an EMBL/GenBank/DDBJ whole genome shotgun (WGS) entry which is preliminary data.</text>
</comment>
<dbReference type="InterPro" id="IPR052967">
    <property type="entry name" value="Stress_Response_Assoc"/>
</dbReference>
<dbReference type="eggNOG" id="COG3861">
    <property type="taxonomic scope" value="Bacteria"/>
</dbReference>
<gene>
    <name evidence="3" type="ORF">DealDRAFT_0582</name>
</gene>
<organism evidence="3 4">
    <name type="scientific">Dethiobacter alkaliphilus AHT 1</name>
    <dbReference type="NCBI Taxonomy" id="555088"/>
    <lineage>
        <taxon>Bacteria</taxon>
        <taxon>Bacillati</taxon>
        <taxon>Bacillota</taxon>
        <taxon>Dethiobacteria</taxon>
        <taxon>Dethiobacterales</taxon>
        <taxon>Dethiobacteraceae</taxon>
        <taxon>Dethiobacter</taxon>
    </lineage>
</organism>
<protein>
    <recommendedName>
        <fullName evidence="2">DUF2382 domain-containing protein</fullName>
    </recommendedName>
</protein>
<evidence type="ECO:0000259" key="2">
    <source>
        <dbReference type="Pfam" id="PF09557"/>
    </source>
</evidence>